<feature type="transmembrane region" description="Helical" evidence="2">
    <location>
        <begin position="180"/>
        <end position="204"/>
    </location>
</feature>
<reference evidence="3" key="1">
    <citation type="submission" date="2022-07" db="EMBL/GenBank/DDBJ databases">
        <title>Genome Sequence of Physisporinus lineatus.</title>
        <authorList>
            <person name="Buettner E."/>
        </authorList>
    </citation>
    <scope>NUCLEOTIDE SEQUENCE</scope>
    <source>
        <strain evidence="3">VT162</strain>
    </source>
</reference>
<feature type="transmembrane region" description="Helical" evidence="2">
    <location>
        <begin position="264"/>
        <end position="289"/>
    </location>
</feature>
<evidence type="ECO:0000313" key="4">
    <source>
        <dbReference type="Proteomes" id="UP001212997"/>
    </source>
</evidence>
<dbReference type="AlphaFoldDB" id="A0AAD5YCT9"/>
<gene>
    <name evidence="3" type="ORF">NLI96_g9547</name>
</gene>
<keyword evidence="2" id="KW-1133">Transmembrane helix</keyword>
<name>A0AAD5YCT9_9APHY</name>
<keyword evidence="4" id="KW-1185">Reference proteome</keyword>
<dbReference type="EMBL" id="JANAWD010000488">
    <property type="protein sequence ID" value="KAJ3478742.1"/>
    <property type="molecule type" value="Genomic_DNA"/>
</dbReference>
<sequence>MGIYLIDRLAPQTRAGRKRETPIGLRVSRDPSSSSGPAILTHFSYWNTGFCGLPKVSVTGTGSGVLMTLWTGSSEDALERQTSEFQDFSDDIVLRDYEHFASFAHRGCLVCGSSNQRSERSRWEFLLFVPLDVAALRRRQTCIWGMVILYLPCRYLALCTTIATIAFVDHLSNTYNKNLSILLQVTGLLSYGCAFSILAGRLYVTSFSLKRPHVTKYDEQTVYLEARCPSSGVQPYNSKFNMVTFRHAPTALARVPQLWTMKSAYMTLTCALLAIATGLLILALIGFTLQMSRKRNLYRQGMHYYVIIWAAQLPSAVVNFLSLDPTGMFIPDQSFLLLSQHRKSPGI</sequence>
<feature type="transmembrane region" description="Helical" evidence="2">
    <location>
        <begin position="301"/>
        <end position="321"/>
    </location>
</feature>
<organism evidence="3 4">
    <name type="scientific">Meripilus lineatus</name>
    <dbReference type="NCBI Taxonomy" id="2056292"/>
    <lineage>
        <taxon>Eukaryota</taxon>
        <taxon>Fungi</taxon>
        <taxon>Dikarya</taxon>
        <taxon>Basidiomycota</taxon>
        <taxon>Agaricomycotina</taxon>
        <taxon>Agaricomycetes</taxon>
        <taxon>Polyporales</taxon>
        <taxon>Meripilaceae</taxon>
        <taxon>Meripilus</taxon>
    </lineage>
</organism>
<evidence type="ECO:0000256" key="2">
    <source>
        <dbReference type="SAM" id="Phobius"/>
    </source>
</evidence>
<dbReference type="Proteomes" id="UP001212997">
    <property type="component" value="Unassembled WGS sequence"/>
</dbReference>
<keyword evidence="2" id="KW-0812">Transmembrane</keyword>
<keyword evidence="2" id="KW-0472">Membrane</keyword>
<feature type="region of interest" description="Disordered" evidence="1">
    <location>
        <begin position="15"/>
        <end position="35"/>
    </location>
</feature>
<feature type="transmembrane region" description="Helical" evidence="2">
    <location>
        <begin position="143"/>
        <end position="168"/>
    </location>
</feature>
<proteinExistence type="predicted"/>
<evidence type="ECO:0000313" key="3">
    <source>
        <dbReference type="EMBL" id="KAJ3478742.1"/>
    </source>
</evidence>
<comment type="caution">
    <text evidence="3">The sequence shown here is derived from an EMBL/GenBank/DDBJ whole genome shotgun (WGS) entry which is preliminary data.</text>
</comment>
<protein>
    <submittedName>
        <fullName evidence="3">Uncharacterized protein</fullName>
    </submittedName>
</protein>
<accession>A0AAD5YCT9</accession>
<evidence type="ECO:0000256" key="1">
    <source>
        <dbReference type="SAM" id="MobiDB-lite"/>
    </source>
</evidence>